<dbReference type="EMBL" id="JBHMBH010000036">
    <property type="protein sequence ID" value="MFB9715598.1"/>
    <property type="molecule type" value="Genomic_DNA"/>
</dbReference>
<organism evidence="1 2">
    <name type="scientific">Arthrobacter methylotrophus</name>
    <dbReference type="NCBI Taxonomy" id="121291"/>
    <lineage>
        <taxon>Bacteria</taxon>
        <taxon>Bacillati</taxon>
        <taxon>Actinomycetota</taxon>
        <taxon>Actinomycetes</taxon>
        <taxon>Micrococcales</taxon>
        <taxon>Micrococcaceae</taxon>
        <taxon>Arthrobacter</taxon>
    </lineage>
</organism>
<sequence length="199" mass="21258">MTATPDDIRTTAEAAYDRARNNADLSGDARRRAIAQAYLAATTALEKLRTDLETATNGRADALAKQLYGVPAPGDASVSLSYRDAQDRAAAKAEDESTAIALINRAMIAGDDLMVRALLDVGYSNQWAGVINAYVERNPTKEAIAQELWDLGMSSGKASAVLGGFFTYYAAKPPELQSLSDYKIQEVASGQPSTSQQFA</sequence>
<gene>
    <name evidence="1" type="ORF">ACFFPI_15960</name>
</gene>
<accession>A0ABV5UTT9</accession>
<dbReference type="Proteomes" id="UP001589536">
    <property type="component" value="Unassembled WGS sequence"/>
</dbReference>
<dbReference type="RefSeq" id="WP_345050637.1">
    <property type="nucleotide sequence ID" value="NZ_BAABED010000001.1"/>
</dbReference>
<reference evidence="1 2" key="1">
    <citation type="submission" date="2024-09" db="EMBL/GenBank/DDBJ databases">
        <authorList>
            <person name="Sun Q."/>
            <person name="Mori K."/>
        </authorList>
    </citation>
    <scope>NUCLEOTIDE SEQUENCE [LARGE SCALE GENOMIC DNA]</scope>
    <source>
        <strain evidence="1 2">JCM 13519</strain>
    </source>
</reference>
<keyword evidence="2" id="KW-1185">Reference proteome</keyword>
<name>A0ABV5UTT9_9MICC</name>
<comment type="caution">
    <text evidence="1">The sequence shown here is derived from an EMBL/GenBank/DDBJ whole genome shotgun (WGS) entry which is preliminary data.</text>
</comment>
<protein>
    <submittedName>
        <fullName evidence="1">Uncharacterized protein</fullName>
    </submittedName>
</protein>
<proteinExistence type="predicted"/>
<evidence type="ECO:0000313" key="2">
    <source>
        <dbReference type="Proteomes" id="UP001589536"/>
    </source>
</evidence>
<evidence type="ECO:0000313" key="1">
    <source>
        <dbReference type="EMBL" id="MFB9715598.1"/>
    </source>
</evidence>